<evidence type="ECO:0000313" key="3">
    <source>
        <dbReference type="EMBL" id="KHJ82183.1"/>
    </source>
</evidence>
<comment type="similarity">
    <text evidence="1">Belongs to the nematode receptor-like protein sre family.</text>
</comment>
<sequence>MIPAVIAERTFASRYIADYEKVDRAWISYLVNGSCIVLAFSYYVLLQLVITVLIVLISTLMIIMLYRRDATKLRDLSHATGRSTIHYTLSMKFQLAENVRVTK</sequence>
<evidence type="ECO:0000256" key="1">
    <source>
        <dbReference type="ARBA" id="ARBA00006803"/>
    </source>
</evidence>
<dbReference type="InterPro" id="IPR004151">
    <property type="entry name" value="7TM_GPCR_serpentine_rcpt_Sre"/>
</dbReference>
<reference evidence="3 4" key="1">
    <citation type="submission" date="2014-03" db="EMBL/GenBank/DDBJ databases">
        <title>Draft genome of the hookworm Oesophagostomum dentatum.</title>
        <authorList>
            <person name="Mitreva M."/>
        </authorList>
    </citation>
    <scope>NUCLEOTIDE SEQUENCE [LARGE SCALE GENOMIC DNA]</scope>
    <source>
        <strain evidence="3 4">OD-Hann</strain>
    </source>
</reference>
<gene>
    <name evidence="3" type="ORF">OESDEN_18125</name>
</gene>
<keyword evidence="2" id="KW-0812">Transmembrane</keyword>
<keyword evidence="2" id="KW-1133">Transmembrane helix</keyword>
<dbReference type="OrthoDB" id="5874078at2759"/>
<feature type="non-terminal residue" evidence="3">
    <location>
        <position position="103"/>
    </location>
</feature>
<organism evidence="3 4">
    <name type="scientific">Oesophagostomum dentatum</name>
    <name type="common">Nodular worm</name>
    <dbReference type="NCBI Taxonomy" id="61180"/>
    <lineage>
        <taxon>Eukaryota</taxon>
        <taxon>Metazoa</taxon>
        <taxon>Ecdysozoa</taxon>
        <taxon>Nematoda</taxon>
        <taxon>Chromadorea</taxon>
        <taxon>Rhabditida</taxon>
        <taxon>Rhabditina</taxon>
        <taxon>Rhabditomorpha</taxon>
        <taxon>Strongyloidea</taxon>
        <taxon>Strongylidae</taxon>
        <taxon>Oesophagostomum</taxon>
    </lineage>
</organism>
<dbReference type="EMBL" id="KN581572">
    <property type="protein sequence ID" value="KHJ82183.1"/>
    <property type="molecule type" value="Genomic_DNA"/>
</dbReference>
<protein>
    <submittedName>
        <fullName evidence="3">Uncharacterized protein</fullName>
    </submittedName>
</protein>
<feature type="transmembrane region" description="Helical" evidence="2">
    <location>
        <begin position="40"/>
        <end position="66"/>
    </location>
</feature>
<dbReference type="GO" id="GO:0016020">
    <property type="term" value="C:membrane"/>
    <property type="evidence" value="ECO:0007669"/>
    <property type="project" value="InterPro"/>
</dbReference>
<dbReference type="PANTHER" id="PTHR23128:SF132">
    <property type="entry name" value="SERPENTINE RECEPTOR, CLASS E (EPSILON)-RELATED"/>
    <property type="match status" value="1"/>
</dbReference>
<dbReference type="GO" id="GO:0007606">
    <property type="term" value="P:sensory perception of chemical stimulus"/>
    <property type="evidence" value="ECO:0007669"/>
    <property type="project" value="InterPro"/>
</dbReference>
<dbReference type="AlphaFoldDB" id="A0A0B1SA83"/>
<proteinExistence type="inferred from homology"/>
<dbReference type="PANTHER" id="PTHR23128">
    <property type="entry name" value="SERPENTINE RECEPTOR, CLASS E (EPSILON)-RELATED"/>
    <property type="match status" value="1"/>
</dbReference>
<dbReference type="Proteomes" id="UP000053660">
    <property type="component" value="Unassembled WGS sequence"/>
</dbReference>
<evidence type="ECO:0000256" key="2">
    <source>
        <dbReference type="SAM" id="Phobius"/>
    </source>
</evidence>
<keyword evidence="2" id="KW-0472">Membrane</keyword>
<accession>A0A0B1SA83</accession>
<keyword evidence="4" id="KW-1185">Reference proteome</keyword>
<dbReference type="Pfam" id="PF03125">
    <property type="entry name" value="Sre"/>
    <property type="match status" value="1"/>
</dbReference>
<name>A0A0B1SA83_OESDE</name>
<evidence type="ECO:0000313" key="4">
    <source>
        <dbReference type="Proteomes" id="UP000053660"/>
    </source>
</evidence>